<keyword evidence="2" id="KW-0325">Glycoprotein</keyword>
<reference evidence="4" key="5">
    <citation type="submission" date="2024-05" db="EMBL/GenBank/DDBJ databases">
        <authorList>
            <person name="Sun Q."/>
            <person name="Sedlacek I."/>
        </authorList>
    </citation>
    <scope>NUCLEOTIDE SEQUENCE</scope>
    <source>
        <strain evidence="4">CCM 7403</strain>
    </source>
</reference>
<dbReference type="KEGG" id="ndp:E2C04_03900"/>
<dbReference type="Proteomes" id="UP000297025">
    <property type="component" value="Chromosome"/>
</dbReference>
<evidence type="ECO:0000313" key="5">
    <source>
        <dbReference type="EMBL" id="QCC76570.1"/>
    </source>
</evidence>
<dbReference type="InterPro" id="IPR000863">
    <property type="entry name" value="Sulfotransferase_dom"/>
</dbReference>
<dbReference type="Pfam" id="PF00685">
    <property type="entry name" value="Sulfotransfer_1"/>
    <property type="match status" value="1"/>
</dbReference>
<dbReference type="OrthoDB" id="4508169at2"/>
<dbReference type="InterPro" id="IPR037359">
    <property type="entry name" value="NST/OST"/>
</dbReference>
<evidence type="ECO:0000259" key="3">
    <source>
        <dbReference type="Pfam" id="PF00685"/>
    </source>
</evidence>
<evidence type="ECO:0000256" key="2">
    <source>
        <dbReference type="ARBA" id="ARBA00023180"/>
    </source>
</evidence>
<gene>
    <name evidence="5" type="ORF">E2C04_03900</name>
    <name evidence="4" type="ORF">GCM10007231_00030</name>
</gene>
<name>A0A4P7U915_9ACTN</name>
<keyword evidence="7" id="KW-1185">Reference proteome</keyword>
<dbReference type="Proteomes" id="UP000630594">
    <property type="component" value="Unassembled WGS sequence"/>
</dbReference>
<dbReference type="SUPFAM" id="SSF52540">
    <property type="entry name" value="P-loop containing nucleoside triphosphate hydrolases"/>
    <property type="match status" value="1"/>
</dbReference>
<evidence type="ECO:0000313" key="4">
    <source>
        <dbReference type="EMBL" id="GGD05243.1"/>
    </source>
</evidence>
<dbReference type="GO" id="GO:0008146">
    <property type="term" value="F:sulfotransferase activity"/>
    <property type="evidence" value="ECO:0007669"/>
    <property type="project" value="InterPro"/>
</dbReference>
<sequence length="299" mass="34019">MAALSAIKDRSPRWLKDSANVTTRAYARATVGQRPAPDFLIIGTKRGGTTSLFNYLLMHPGALGLFPQSRGKKSTDYFFKELDRGPEWYRSHFHTEAHRERMQRRLGHRPISGEASPYYLWDHRVAGEVHAIAPEVKAIALLRDPVERAWSHYHERRKNGVEPLSFVDALAAEPTRLEGELERMAADRTYYSEAHDWYTYRSRGIYLPSLENWWSTFGREQLLVLRSEDLYADVQGTFDTVCEFLGLPQHRLPDTKAFNGIAPSAIDDDAVRAELAEFYAPHNAALEAALGRSMGWTAP</sequence>
<dbReference type="Gene3D" id="3.40.50.300">
    <property type="entry name" value="P-loop containing nucleotide triphosphate hydrolases"/>
    <property type="match status" value="1"/>
</dbReference>
<reference evidence="7" key="3">
    <citation type="journal article" date="2019" name="Int. J. Syst. Evol. Microbiol.">
        <title>The Global Catalogue of Microorganisms (GCM) 10K type strain sequencing project: providing services to taxonomists for standard genome sequencing and annotation.</title>
        <authorList>
            <consortium name="The Broad Institute Genomics Platform"/>
            <consortium name="The Broad Institute Genome Sequencing Center for Infectious Disease"/>
            <person name="Wu L."/>
            <person name="Ma J."/>
        </authorList>
    </citation>
    <scope>NUCLEOTIDE SEQUENCE [LARGE SCALE GENOMIC DNA]</scope>
    <source>
        <strain evidence="7">CCM 7403</strain>
    </source>
</reference>
<feature type="domain" description="Sulfotransferase" evidence="3">
    <location>
        <begin position="37"/>
        <end position="248"/>
    </location>
</feature>
<dbReference type="EMBL" id="BMCK01000001">
    <property type="protein sequence ID" value="GGD05243.1"/>
    <property type="molecule type" value="Genomic_DNA"/>
</dbReference>
<dbReference type="PANTHER" id="PTHR10605">
    <property type="entry name" value="HEPARAN SULFATE SULFOTRANSFERASE"/>
    <property type="match status" value="1"/>
</dbReference>
<keyword evidence="1 5" id="KW-0808">Transferase</keyword>
<dbReference type="AlphaFoldDB" id="A0A4P7U915"/>
<dbReference type="PANTHER" id="PTHR10605:SF56">
    <property type="entry name" value="BIFUNCTIONAL HEPARAN SULFATE N-DEACETYLASE_N-SULFOTRANSFERASE"/>
    <property type="match status" value="1"/>
</dbReference>
<accession>A0A4P7U915</accession>
<reference evidence="5" key="4">
    <citation type="submission" date="2019-03" db="EMBL/GenBank/DDBJ databases">
        <authorList>
            <person name="Huang Y."/>
        </authorList>
    </citation>
    <scope>NUCLEOTIDE SEQUENCE</scope>
    <source>
        <strain evidence="5">JCM 16608</strain>
    </source>
</reference>
<evidence type="ECO:0000313" key="7">
    <source>
        <dbReference type="Proteomes" id="UP000630594"/>
    </source>
</evidence>
<reference evidence="5 6" key="1">
    <citation type="journal article" date="2008" name="Int. J. Syst. Evol. Microbiol.">
        <title>Nocardioides daphniae sp. nov., isolated from Daphnia cucullata (Crustacea: Cladocera).</title>
        <authorList>
            <person name="Toth E.M."/>
            <person name="Keki Z."/>
            <person name="Homonnay Z.G."/>
            <person name="Borsodi A.K."/>
            <person name="Marialigeti K."/>
            <person name="Schumann P."/>
        </authorList>
    </citation>
    <scope>NUCLEOTIDE SEQUENCE [LARGE SCALE GENOMIC DNA]</scope>
    <source>
        <strain evidence="5 6">JCM 16608</strain>
    </source>
</reference>
<protein>
    <submittedName>
        <fullName evidence="5">Sulfotransferase</fullName>
    </submittedName>
</protein>
<dbReference type="InterPro" id="IPR027417">
    <property type="entry name" value="P-loop_NTPase"/>
</dbReference>
<evidence type="ECO:0000313" key="6">
    <source>
        <dbReference type="Proteomes" id="UP000297025"/>
    </source>
</evidence>
<organism evidence="5 6">
    <name type="scientific">Nocardioides daphniae</name>
    <dbReference type="NCBI Taxonomy" id="402297"/>
    <lineage>
        <taxon>Bacteria</taxon>
        <taxon>Bacillati</taxon>
        <taxon>Actinomycetota</taxon>
        <taxon>Actinomycetes</taxon>
        <taxon>Propionibacteriales</taxon>
        <taxon>Nocardioidaceae</taxon>
        <taxon>Nocardioides</taxon>
    </lineage>
</organism>
<reference evidence="4" key="2">
    <citation type="journal article" date="2014" name="Int. J. Syst. Evol. Microbiol.">
        <title>Complete genome of a new Firmicutes species belonging to the dominant human colonic microbiota ('Ruminococcus bicirculans') reveals two chromosomes and a selective capacity to utilize plant glucans.</title>
        <authorList>
            <consortium name="NISC Comparative Sequencing Program"/>
            <person name="Wegmann U."/>
            <person name="Louis P."/>
            <person name="Goesmann A."/>
            <person name="Henrissat B."/>
            <person name="Duncan S.H."/>
            <person name="Flint H.J."/>
        </authorList>
    </citation>
    <scope>NUCLEOTIDE SEQUENCE</scope>
    <source>
        <strain evidence="4">CCM 7403</strain>
    </source>
</reference>
<evidence type="ECO:0000256" key="1">
    <source>
        <dbReference type="ARBA" id="ARBA00022679"/>
    </source>
</evidence>
<dbReference type="RefSeq" id="WP_135831619.1">
    <property type="nucleotide sequence ID" value="NZ_BMCK01000001.1"/>
</dbReference>
<proteinExistence type="predicted"/>
<dbReference type="EMBL" id="CP038462">
    <property type="protein sequence ID" value="QCC76570.1"/>
    <property type="molecule type" value="Genomic_DNA"/>
</dbReference>